<name>A0A1I4Z853_9FLAO</name>
<keyword evidence="2" id="KW-1185">Reference proteome</keyword>
<dbReference type="GO" id="GO:0016874">
    <property type="term" value="F:ligase activity"/>
    <property type="evidence" value="ECO:0007669"/>
    <property type="project" value="UniProtKB-KW"/>
</dbReference>
<dbReference type="SUPFAM" id="SSF56801">
    <property type="entry name" value="Acetyl-CoA synthetase-like"/>
    <property type="match status" value="1"/>
</dbReference>
<proteinExistence type="predicted"/>
<dbReference type="Proteomes" id="UP000198705">
    <property type="component" value="Unassembled WGS sequence"/>
</dbReference>
<protein>
    <submittedName>
        <fullName evidence="1">Phenylacetate-CoA ligase</fullName>
    </submittedName>
</protein>
<dbReference type="EMBL" id="FOVN01000001">
    <property type="protein sequence ID" value="SFN46465.1"/>
    <property type="molecule type" value="Genomic_DNA"/>
</dbReference>
<dbReference type="InterPro" id="IPR042099">
    <property type="entry name" value="ANL_N_sf"/>
</dbReference>
<evidence type="ECO:0000313" key="1">
    <source>
        <dbReference type="EMBL" id="SFN46465.1"/>
    </source>
</evidence>
<dbReference type="PANTHER" id="PTHR36932:SF1">
    <property type="entry name" value="CAPSULAR POLYSACCHARIDE BIOSYNTHESIS PROTEIN"/>
    <property type="match status" value="1"/>
</dbReference>
<dbReference type="STRING" id="649333.SAMN04487989_101607"/>
<dbReference type="PANTHER" id="PTHR36932">
    <property type="entry name" value="CAPSULAR POLYSACCHARIDE BIOSYNTHESIS PROTEIN"/>
    <property type="match status" value="1"/>
</dbReference>
<organism evidence="1 2">
    <name type="scientific">Bizionia echini</name>
    <dbReference type="NCBI Taxonomy" id="649333"/>
    <lineage>
        <taxon>Bacteria</taxon>
        <taxon>Pseudomonadati</taxon>
        <taxon>Bacteroidota</taxon>
        <taxon>Flavobacteriia</taxon>
        <taxon>Flavobacteriales</taxon>
        <taxon>Flavobacteriaceae</taxon>
        <taxon>Bizionia</taxon>
    </lineage>
</organism>
<reference evidence="2" key="1">
    <citation type="submission" date="2016-10" db="EMBL/GenBank/DDBJ databases">
        <authorList>
            <person name="Varghese N."/>
            <person name="Submissions S."/>
        </authorList>
    </citation>
    <scope>NUCLEOTIDE SEQUENCE [LARGE SCALE GENOMIC DNA]</scope>
    <source>
        <strain evidence="2">DSM 23925</strain>
    </source>
</reference>
<dbReference type="InterPro" id="IPR053158">
    <property type="entry name" value="CapK_Type1_Caps_Biosynth"/>
</dbReference>
<dbReference type="Gene3D" id="3.40.50.12780">
    <property type="entry name" value="N-terminal domain of ligase-like"/>
    <property type="match status" value="1"/>
</dbReference>
<keyword evidence="1" id="KW-0436">Ligase</keyword>
<sequence>MLLFAAKIIGFTLKKQLFYKNILSQFLLNLFDLSLQINGFPIKKAEQILKGIQAQSEQAFETYVEKKKREIIDYHIQHNTFYNTFTHGVNVLDWNSIPIMTKRDLQKPLESRLSDAYNLKNVYINKTSGSSGDPFIFAKDFVCHALTWAVIKNRFGWYDLDFNCSKQARFYGIPLDKKGYYKERFKDFLSSRFRFSVFDLSDAAFEGYIQKFKSSSFDYLNGYTSSIVQFAKFLERKNMVLKSLCPTLKACVVTSEMLFDSDKLLLEKQFGIPVINEYGASELDLIAFQNLENDWQINSETLFVEILDDTNQVLPLGEEGRIVITSLYNQAHPFIRYDIGDIGILSEKSTTKKPILKKLIGRTNDLAVLPSGKKAAGLTFYYITKRIIEDDGLVKEFVIQQTHLDTFKIIYVSSKGLSEEKMQQICDEMTRYLEPNLTVLFERQDALERSKSGKLNQFSSQIKQPS</sequence>
<dbReference type="AlphaFoldDB" id="A0A1I4Z853"/>
<gene>
    <name evidence="1" type="ORF">SAMN04487989_101607</name>
</gene>
<accession>A0A1I4Z853</accession>
<evidence type="ECO:0000313" key="2">
    <source>
        <dbReference type="Proteomes" id="UP000198705"/>
    </source>
</evidence>